<comment type="caution">
    <text evidence="2">The sequence shown here is derived from an EMBL/GenBank/DDBJ whole genome shotgun (WGS) entry which is preliminary data.</text>
</comment>
<keyword evidence="1" id="KW-0472">Membrane</keyword>
<dbReference type="EMBL" id="LZYZ01000010">
    <property type="protein sequence ID" value="OOM06351.1"/>
    <property type="molecule type" value="Genomic_DNA"/>
</dbReference>
<dbReference type="AlphaFoldDB" id="A0A1S8MQA1"/>
<reference evidence="2 3" key="1">
    <citation type="submission" date="2016-05" db="EMBL/GenBank/DDBJ databases">
        <title>Microbial solvent formation.</title>
        <authorList>
            <person name="Poehlein A."/>
            <person name="Montoya Solano J.D."/>
            <person name="Flitsch S."/>
            <person name="Krabben P."/>
            <person name="Duerre P."/>
            <person name="Daniel R."/>
        </authorList>
    </citation>
    <scope>NUCLEOTIDE SEQUENCE [LARGE SCALE GENOMIC DNA]</scope>
    <source>
        <strain evidence="2 3">L1-8</strain>
    </source>
</reference>
<evidence type="ECO:0000313" key="2">
    <source>
        <dbReference type="EMBL" id="OOM06351.1"/>
    </source>
</evidence>
<evidence type="ECO:0000313" key="3">
    <source>
        <dbReference type="Proteomes" id="UP000191154"/>
    </source>
</evidence>
<gene>
    <name evidence="2" type="ORF">CLOSAC_42700</name>
</gene>
<accession>A0A1S8MQA1</accession>
<name>A0A1S8MQA1_CLOSA</name>
<keyword evidence="1" id="KW-1133">Transmembrane helix</keyword>
<feature type="transmembrane region" description="Helical" evidence="1">
    <location>
        <begin position="7"/>
        <end position="26"/>
    </location>
</feature>
<dbReference type="Proteomes" id="UP000191154">
    <property type="component" value="Unassembled WGS sequence"/>
</dbReference>
<organism evidence="2 3">
    <name type="scientific">Clostridium saccharobutylicum</name>
    <dbReference type="NCBI Taxonomy" id="169679"/>
    <lineage>
        <taxon>Bacteria</taxon>
        <taxon>Bacillati</taxon>
        <taxon>Bacillota</taxon>
        <taxon>Clostridia</taxon>
        <taxon>Eubacteriales</taxon>
        <taxon>Clostridiaceae</taxon>
        <taxon>Clostridium</taxon>
    </lineage>
</organism>
<sequence>MYTNMKALFFIMLKSLNVPEIIVLIWEALK</sequence>
<proteinExistence type="predicted"/>
<evidence type="ECO:0000256" key="1">
    <source>
        <dbReference type="SAM" id="Phobius"/>
    </source>
</evidence>
<keyword evidence="1" id="KW-0812">Transmembrane</keyword>
<protein>
    <submittedName>
        <fullName evidence="2">Uncharacterized protein</fullName>
    </submittedName>
</protein>